<proteinExistence type="predicted"/>
<evidence type="ECO:0000313" key="6">
    <source>
        <dbReference type="EMBL" id="SVC81298.1"/>
    </source>
</evidence>
<accession>A0A382Q8Q3</accession>
<protein>
    <recommendedName>
        <fullName evidence="5">ABC transporter domain-containing protein</fullName>
    </recommendedName>
</protein>
<keyword evidence="4" id="KW-0067">ATP-binding</keyword>
<evidence type="ECO:0000256" key="2">
    <source>
        <dbReference type="ARBA" id="ARBA00022737"/>
    </source>
</evidence>
<dbReference type="InterPro" id="IPR003439">
    <property type="entry name" value="ABC_transporter-like_ATP-bd"/>
</dbReference>
<reference evidence="6" key="1">
    <citation type="submission" date="2018-05" db="EMBL/GenBank/DDBJ databases">
        <authorList>
            <person name="Lanie J.A."/>
            <person name="Ng W.-L."/>
            <person name="Kazmierczak K.M."/>
            <person name="Andrzejewski T.M."/>
            <person name="Davidsen T.M."/>
            <person name="Wayne K.J."/>
            <person name="Tettelin H."/>
            <person name="Glass J.I."/>
            <person name="Rusch D."/>
            <person name="Podicherti R."/>
            <person name="Tsui H.-C.T."/>
            <person name="Winkler M.E."/>
        </authorList>
    </citation>
    <scope>NUCLEOTIDE SEQUENCE</scope>
</reference>
<sequence>VEGSRLKEEADSREAPLLEVRGIDKSFPGVRALGEVDLTLHKGKVLALIGENGAGKSTLMKILAGVQPPDAGEILLDGEPVVIESTRAALDLGIALIHQELNLATNLSVGANVFLGREPLRSGLIDDRRIREESR</sequence>
<keyword evidence="1" id="KW-0813">Transport</keyword>
<gene>
    <name evidence="6" type="ORF">METZ01_LOCUS334152</name>
</gene>
<evidence type="ECO:0000256" key="3">
    <source>
        <dbReference type="ARBA" id="ARBA00022741"/>
    </source>
</evidence>
<organism evidence="6">
    <name type="scientific">marine metagenome</name>
    <dbReference type="NCBI Taxonomy" id="408172"/>
    <lineage>
        <taxon>unclassified sequences</taxon>
        <taxon>metagenomes</taxon>
        <taxon>ecological metagenomes</taxon>
    </lineage>
</organism>
<dbReference type="InterPro" id="IPR027417">
    <property type="entry name" value="P-loop_NTPase"/>
</dbReference>
<dbReference type="PANTHER" id="PTHR43790:SF9">
    <property type="entry name" value="GALACTOFURANOSE TRANSPORTER ATP-BINDING PROTEIN YTFR"/>
    <property type="match status" value="1"/>
</dbReference>
<keyword evidence="2" id="KW-0677">Repeat</keyword>
<dbReference type="InterPro" id="IPR050107">
    <property type="entry name" value="ABC_carbohydrate_import_ATPase"/>
</dbReference>
<feature type="domain" description="ABC transporter" evidence="5">
    <location>
        <begin position="34"/>
        <end position="125"/>
    </location>
</feature>
<evidence type="ECO:0000259" key="5">
    <source>
        <dbReference type="Pfam" id="PF00005"/>
    </source>
</evidence>
<dbReference type="GO" id="GO:0016887">
    <property type="term" value="F:ATP hydrolysis activity"/>
    <property type="evidence" value="ECO:0007669"/>
    <property type="project" value="InterPro"/>
</dbReference>
<feature type="non-terminal residue" evidence="6">
    <location>
        <position position="135"/>
    </location>
</feature>
<dbReference type="AlphaFoldDB" id="A0A382Q8Q3"/>
<dbReference type="EMBL" id="UINC01112389">
    <property type="protein sequence ID" value="SVC81298.1"/>
    <property type="molecule type" value="Genomic_DNA"/>
</dbReference>
<dbReference type="Pfam" id="PF00005">
    <property type="entry name" value="ABC_tran"/>
    <property type="match status" value="1"/>
</dbReference>
<name>A0A382Q8Q3_9ZZZZ</name>
<evidence type="ECO:0000256" key="1">
    <source>
        <dbReference type="ARBA" id="ARBA00022448"/>
    </source>
</evidence>
<dbReference type="Gene3D" id="3.40.50.300">
    <property type="entry name" value="P-loop containing nucleotide triphosphate hydrolases"/>
    <property type="match status" value="1"/>
</dbReference>
<evidence type="ECO:0000256" key="4">
    <source>
        <dbReference type="ARBA" id="ARBA00022840"/>
    </source>
</evidence>
<keyword evidence="3" id="KW-0547">Nucleotide-binding</keyword>
<dbReference type="PANTHER" id="PTHR43790">
    <property type="entry name" value="CARBOHYDRATE TRANSPORT ATP-BINDING PROTEIN MG119-RELATED"/>
    <property type="match status" value="1"/>
</dbReference>
<feature type="non-terminal residue" evidence="6">
    <location>
        <position position="1"/>
    </location>
</feature>
<dbReference type="SUPFAM" id="SSF52540">
    <property type="entry name" value="P-loop containing nucleoside triphosphate hydrolases"/>
    <property type="match status" value="1"/>
</dbReference>
<dbReference type="GO" id="GO:0005524">
    <property type="term" value="F:ATP binding"/>
    <property type="evidence" value="ECO:0007669"/>
    <property type="project" value="UniProtKB-KW"/>
</dbReference>